<dbReference type="InterPro" id="IPR039261">
    <property type="entry name" value="FNR_nucleotide-bd"/>
</dbReference>
<dbReference type="STRING" id="1231657.A0A1Y1ZE55"/>
<feature type="non-terminal residue" evidence="2">
    <location>
        <position position="1"/>
    </location>
</feature>
<dbReference type="InterPro" id="IPR001709">
    <property type="entry name" value="Flavoprot_Pyr_Nucl_cyt_Rdtase"/>
</dbReference>
<organism evidence="2 3">
    <name type="scientific">Clohesyomyces aquaticus</name>
    <dbReference type="NCBI Taxonomy" id="1231657"/>
    <lineage>
        <taxon>Eukaryota</taxon>
        <taxon>Fungi</taxon>
        <taxon>Dikarya</taxon>
        <taxon>Ascomycota</taxon>
        <taxon>Pezizomycotina</taxon>
        <taxon>Dothideomycetes</taxon>
        <taxon>Pleosporomycetidae</taxon>
        <taxon>Pleosporales</taxon>
        <taxon>Lindgomycetaceae</taxon>
        <taxon>Clohesyomyces</taxon>
    </lineage>
</organism>
<evidence type="ECO:0000256" key="1">
    <source>
        <dbReference type="SAM" id="Phobius"/>
    </source>
</evidence>
<dbReference type="OrthoDB" id="1856718at2759"/>
<dbReference type="Gene3D" id="3.40.50.80">
    <property type="entry name" value="Nucleotide-binding domain of ferredoxin-NADP reductase (FNR) module"/>
    <property type="match status" value="1"/>
</dbReference>
<keyword evidence="3" id="KW-1185">Reference proteome</keyword>
<feature type="transmembrane region" description="Helical" evidence="1">
    <location>
        <begin position="32"/>
        <end position="53"/>
    </location>
</feature>
<gene>
    <name evidence="2" type="ORF">BCR34DRAFT_488660</name>
</gene>
<evidence type="ECO:0000313" key="3">
    <source>
        <dbReference type="Proteomes" id="UP000193144"/>
    </source>
</evidence>
<accession>A0A1Y1ZE55</accession>
<protein>
    <submittedName>
        <fullName evidence="2">Uncharacterized protein</fullName>
    </submittedName>
</protein>
<dbReference type="Proteomes" id="UP000193144">
    <property type="component" value="Unassembled WGS sequence"/>
</dbReference>
<comment type="caution">
    <text evidence="2">The sequence shown here is derived from an EMBL/GenBank/DDBJ whole genome shotgun (WGS) entry which is preliminary data.</text>
</comment>
<dbReference type="GO" id="GO:0016491">
    <property type="term" value="F:oxidoreductase activity"/>
    <property type="evidence" value="ECO:0007669"/>
    <property type="project" value="InterPro"/>
</dbReference>
<sequence>QHVRVASTFLLGLIPRDRLSVSVRRNTKAFSLLDNAVLLVIVATGTSLAPFYSFVQERAAQVAASCSLTLALLFYSCYLPKDNLYSKSFKQ</sequence>
<keyword evidence="1" id="KW-0472">Membrane</keyword>
<evidence type="ECO:0000313" key="2">
    <source>
        <dbReference type="EMBL" id="ORY08496.1"/>
    </source>
</evidence>
<proteinExistence type="predicted"/>
<keyword evidence="1" id="KW-1133">Transmembrane helix</keyword>
<reference evidence="2 3" key="1">
    <citation type="submission" date="2016-07" db="EMBL/GenBank/DDBJ databases">
        <title>Pervasive Adenine N6-methylation of Active Genes in Fungi.</title>
        <authorList>
            <consortium name="DOE Joint Genome Institute"/>
            <person name="Mondo S.J."/>
            <person name="Dannebaum R.O."/>
            <person name="Kuo R.C."/>
            <person name="Labutti K."/>
            <person name="Haridas S."/>
            <person name="Kuo A."/>
            <person name="Salamov A."/>
            <person name="Ahrendt S.R."/>
            <person name="Lipzen A."/>
            <person name="Sullivan W."/>
            <person name="Andreopoulos W.B."/>
            <person name="Clum A."/>
            <person name="Lindquist E."/>
            <person name="Daum C."/>
            <person name="Ramamoorthy G.K."/>
            <person name="Gryganskyi A."/>
            <person name="Culley D."/>
            <person name="Magnuson J.K."/>
            <person name="James T.Y."/>
            <person name="O'Malley M.A."/>
            <person name="Stajich J.E."/>
            <person name="Spatafora J.W."/>
            <person name="Visel A."/>
            <person name="Grigoriev I.V."/>
        </authorList>
    </citation>
    <scope>NUCLEOTIDE SEQUENCE [LARGE SCALE GENOMIC DNA]</scope>
    <source>
        <strain evidence="2 3">CBS 115471</strain>
    </source>
</reference>
<dbReference type="PRINTS" id="PR00371">
    <property type="entry name" value="FPNCR"/>
</dbReference>
<dbReference type="SUPFAM" id="SSF52343">
    <property type="entry name" value="Ferredoxin reductase-like, C-terminal NADP-linked domain"/>
    <property type="match status" value="1"/>
</dbReference>
<name>A0A1Y1ZE55_9PLEO</name>
<feature type="transmembrane region" description="Helical" evidence="1">
    <location>
        <begin position="59"/>
        <end position="79"/>
    </location>
</feature>
<keyword evidence="1" id="KW-0812">Transmembrane</keyword>
<dbReference type="AlphaFoldDB" id="A0A1Y1ZE55"/>
<dbReference type="EMBL" id="MCFA01000100">
    <property type="protein sequence ID" value="ORY08496.1"/>
    <property type="molecule type" value="Genomic_DNA"/>
</dbReference>